<reference evidence="2" key="1">
    <citation type="journal article" date="2020" name="Nature">
        <title>Giant virus diversity and host interactions through global metagenomics.</title>
        <authorList>
            <person name="Schulz F."/>
            <person name="Roux S."/>
            <person name="Paez-Espino D."/>
            <person name="Jungbluth S."/>
            <person name="Walsh D.A."/>
            <person name="Denef V.J."/>
            <person name="McMahon K.D."/>
            <person name="Konstantinidis K.T."/>
            <person name="Eloe-Fadrosh E.A."/>
            <person name="Kyrpides N.C."/>
            <person name="Woyke T."/>
        </authorList>
    </citation>
    <scope>NUCLEOTIDE SEQUENCE</scope>
    <source>
        <strain evidence="2">GVMAG-M-3300021962-46</strain>
    </source>
</reference>
<feature type="transmembrane region" description="Helical" evidence="1">
    <location>
        <begin position="26"/>
        <end position="45"/>
    </location>
</feature>
<proteinExistence type="predicted"/>
<accession>A0A6C0CSU6</accession>
<organism evidence="2">
    <name type="scientific">viral metagenome</name>
    <dbReference type="NCBI Taxonomy" id="1070528"/>
    <lineage>
        <taxon>unclassified sequences</taxon>
        <taxon>metagenomes</taxon>
        <taxon>organismal metagenomes</taxon>
    </lineage>
</organism>
<evidence type="ECO:0000313" key="2">
    <source>
        <dbReference type="EMBL" id="QHT07222.1"/>
    </source>
</evidence>
<dbReference type="EMBL" id="MN739480">
    <property type="protein sequence ID" value="QHT07222.1"/>
    <property type="molecule type" value="Genomic_DNA"/>
</dbReference>
<keyword evidence="1" id="KW-0472">Membrane</keyword>
<name>A0A6C0CSU6_9ZZZZ</name>
<protein>
    <submittedName>
        <fullName evidence="2">Uncharacterized protein</fullName>
    </submittedName>
</protein>
<dbReference type="AlphaFoldDB" id="A0A6C0CSU6"/>
<evidence type="ECO:0000256" key="1">
    <source>
        <dbReference type="SAM" id="Phobius"/>
    </source>
</evidence>
<keyword evidence="1" id="KW-1133">Transmembrane helix</keyword>
<feature type="transmembrane region" description="Helical" evidence="1">
    <location>
        <begin position="51"/>
        <end position="70"/>
    </location>
</feature>
<sequence>MESKSSLCKYRYLFGVEGQGAHKYRIFNIAIVDTVATILVAWLISYLFNVSFWKTLIVIFILGIILHRIFCVQTTLTKKIFGKY</sequence>
<keyword evidence="1" id="KW-0812">Transmembrane</keyword>